<evidence type="ECO:0000313" key="2">
    <source>
        <dbReference type="EMBL" id="GAF71430.1"/>
    </source>
</evidence>
<feature type="region of interest" description="Disordered" evidence="1">
    <location>
        <begin position="136"/>
        <end position="163"/>
    </location>
</feature>
<gene>
    <name evidence="2" type="ORF">S01H1_10407</name>
</gene>
<accession>X0T5S7</accession>
<dbReference type="AlphaFoldDB" id="X0T5S7"/>
<dbReference type="EMBL" id="BARS01005311">
    <property type="protein sequence ID" value="GAF71430.1"/>
    <property type="molecule type" value="Genomic_DNA"/>
</dbReference>
<organism evidence="2">
    <name type="scientific">marine sediment metagenome</name>
    <dbReference type="NCBI Taxonomy" id="412755"/>
    <lineage>
        <taxon>unclassified sequences</taxon>
        <taxon>metagenomes</taxon>
        <taxon>ecological metagenomes</taxon>
    </lineage>
</organism>
<evidence type="ECO:0000256" key="1">
    <source>
        <dbReference type="SAM" id="MobiDB-lite"/>
    </source>
</evidence>
<sequence length="163" mass="17129">MDPKLKAKLDAERMRKRLDATREAKMARREEEMGIGESLLTGVVNPWKEGYYGGKQATVGLDEEDEQSLRQIRDENQRAGGWGTAGEVASWLIPGGLLAKGGAKLAQLLPRALGNLRAPAGIAAAEGIGQGAYEGGRASLDEDPSRLGRMKSGAAWGAAGGAA</sequence>
<name>X0T5S7_9ZZZZ</name>
<reference evidence="2" key="1">
    <citation type="journal article" date="2014" name="Front. Microbiol.">
        <title>High frequency of phylogenetically diverse reductive dehalogenase-homologous genes in deep subseafloor sedimentary metagenomes.</title>
        <authorList>
            <person name="Kawai M."/>
            <person name="Futagami T."/>
            <person name="Toyoda A."/>
            <person name="Takaki Y."/>
            <person name="Nishi S."/>
            <person name="Hori S."/>
            <person name="Arai W."/>
            <person name="Tsubouchi T."/>
            <person name="Morono Y."/>
            <person name="Uchiyama I."/>
            <person name="Ito T."/>
            <person name="Fujiyama A."/>
            <person name="Inagaki F."/>
            <person name="Takami H."/>
        </authorList>
    </citation>
    <scope>NUCLEOTIDE SEQUENCE</scope>
    <source>
        <strain evidence="2">Expedition CK06-06</strain>
    </source>
</reference>
<proteinExistence type="predicted"/>
<protein>
    <submittedName>
        <fullName evidence="2">Uncharacterized protein</fullName>
    </submittedName>
</protein>
<comment type="caution">
    <text evidence="2">The sequence shown here is derived from an EMBL/GenBank/DDBJ whole genome shotgun (WGS) entry which is preliminary data.</text>
</comment>
<feature type="non-terminal residue" evidence="2">
    <location>
        <position position="163"/>
    </location>
</feature>